<dbReference type="InterPro" id="IPR050708">
    <property type="entry name" value="T6SS_VgrG/RHS"/>
</dbReference>
<organism evidence="1 2">
    <name type="scientific">Sphingobacterium siyangense</name>
    <dbReference type="NCBI Taxonomy" id="459529"/>
    <lineage>
        <taxon>Bacteria</taxon>
        <taxon>Pseudomonadati</taxon>
        <taxon>Bacteroidota</taxon>
        <taxon>Sphingobacteriia</taxon>
        <taxon>Sphingobacteriales</taxon>
        <taxon>Sphingobacteriaceae</taxon>
        <taxon>Sphingobacterium</taxon>
    </lineage>
</organism>
<reference evidence="1 2" key="1">
    <citation type="journal article" date="2015" name="Stand. Genomic Sci.">
        <title>Genomic Encyclopedia of Bacterial and Archaeal Type Strains, Phase III: the genomes of soil and plant-associated and newly described type strains.</title>
        <authorList>
            <person name="Whitman W.B."/>
            <person name="Woyke T."/>
            <person name="Klenk H.P."/>
            <person name="Zhou Y."/>
            <person name="Lilburn T.G."/>
            <person name="Beck B.J."/>
            <person name="De Vos P."/>
            <person name="Vandamme P."/>
            <person name="Eisen J.A."/>
            <person name="Garrity G."/>
            <person name="Hugenholtz P."/>
            <person name="Kyrpides N.C."/>
        </authorList>
    </citation>
    <scope>NUCLEOTIDE SEQUENCE [LARGE SCALE GENOMIC DNA]</scope>
    <source>
        <strain evidence="1 2">CGMCC 1.6855</strain>
    </source>
</reference>
<dbReference type="EMBL" id="VLKR01000008">
    <property type="protein sequence ID" value="TWI21191.1"/>
    <property type="molecule type" value="Genomic_DNA"/>
</dbReference>
<dbReference type="AlphaFoldDB" id="A0A562MNR5"/>
<evidence type="ECO:0000313" key="1">
    <source>
        <dbReference type="EMBL" id="TWI21191.1"/>
    </source>
</evidence>
<sequence length="341" mass="38310">YIGGIEYSKASGANPVIERIATEDGFLLNSSGTYSYYYNLTDHLGNVRVVLKKDGTPTVPVATVMQKQDYYPFGKTKSIATSINNKYLYNGKEMQTDLNGGTHTLGGSYVLEGQLDYGARFYDAEIGRWNVVDPITDIDWQFFKKDLFAGDLDDDEFDDDQGFNISYNSSQYSYVMNNPISYVDLYGFDTLNTNNIKNVDLPPVDVYKNMRNENFYVLDQRSETPSQRINPLGPALIGLTTEIPKPWLGLPKVGESGTNLLSYTLGKTVKKQLAKRVLTGFSKSGRPIYSRVLGRIIGRWGTKFLGPVGYAITIYDIVTPVPVSDRYEKVLMPRDNTSTRR</sequence>
<protein>
    <submittedName>
        <fullName evidence="1">RHS repeat-associated protein</fullName>
    </submittedName>
</protein>
<gene>
    <name evidence="1" type="ORF">IQ31_02007</name>
</gene>
<dbReference type="PANTHER" id="PTHR32305:SF15">
    <property type="entry name" value="PROTEIN RHSA-RELATED"/>
    <property type="match status" value="1"/>
</dbReference>
<dbReference type="Gene3D" id="2.180.10.10">
    <property type="entry name" value="RHS repeat-associated core"/>
    <property type="match status" value="1"/>
</dbReference>
<accession>A0A562MNR5</accession>
<evidence type="ECO:0000313" key="2">
    <source>
        <dbReference type="Proteomes" id="UP000315908"/>
    </source>
</evidence>
<proteinExistence type="predicted"/>
<name>A0A562MNR5_9SPHI</name>
<comment type="caution">
    <text evidence="1">The sequence shown here is derived from an EMBL/GenBank/DDBJ whole genome shotgun (WGS) entry which is preliminary data.</text>
</comment>
<feature type="non-terminal residue" evidence="1">
    <location>
        <position position="1"/>
    </location>
</feature>
<dbReference type="Proteomes" id="UP000315908">
    <property type="component" value="Unassembled WGS sequence"/>
</dbReference>
<dbReference type="RefSeq" id="WP_167512258.1">
    <property type="nucleotide sequence ID" value="NZ_VLKR01000008.1"/>
</dbReference>
<dbReference type="PANTHER" id="PTHR32305">
    <property type="match status" value="1"/>
</dbReference>